<name>A0A9W6YRH4_AMBMO</name>
<keyword evidence="3" id="KW-1185">Reference proteome</keyword>
<feature type="compositionally biased region" description="Low complexity" evidence="1">
    <location>
        <begin position="1"/>
        <end position="12"/>
    </location>
</feature>
<accession>A0A9W6YRH4</accession>
<gene>
    <name evidence="2" type="ORF">Amon01_000086400</name>
</gene>
<feature type="compositionally biased region" description="Polar residues" evidence="1">
    <location>
        <begin position="13"/>
        <end position="22"/>
    </location>
</feature>
<feature type="region of interest" description="Disordered" evidence="1">
    <location>
        <begin position="1"/>
        <end position="22"/>
    </location>
</feature>
<proteinExistence type="predicted"/>
<evidence type="ECO:0000313" key="3">
    <source>
        <dbReference type="Proteomes" id="UP001165063"/>
    </source>
</evidence>
<organism evidence="2 3">
    <name type="scientific">Ambrosiozyma monospora</name>
    <name type="common">Yeast</name>
    <name type="synonym">Endomycopsis monosporus</name>
    <dbReference type="NCBI Taxonomy" id="43982"/>
    <lineage>
        <taxon>Eukaryota</taxon>
        <taxon>Fungi</taxon>
        <taxon>Dikarya</taxon>
        <taxon>Ascomycota</taxon>
        <taxon>Saccharomycotina</taxon>
        <taxon>Pichiomycetes</taxon>
        <taxon>Pichiales</taxon>
        <taxon>Pichiaceae</taxon>
        <taxon>Ambrosiozyma</taxon>
    </lineage>
</organism>
<comment type="caution">
    <text evidence="2">The sequence shown here is derived from an EMBL/GenBank/DDBJ whole genome shotgun (WGS) entry which is preliminary data.</text>
</comment>
<reference evidence="2" key="1">
    <citation type="submission" date="2023-04" db="EMBL/GenBank/DDBJ databases">
        <title>Ambrosiozyma monospora NBRC 1965.</title>
        <authorList>
            <person name="Ichikawa N."/>
            <person name="Sato H."/>
            <person name="Tonouchi N."/>
        </authorList>
    </citation>
    <scope>NUCLEOTIDE SEQUENCE</scope>
    <source>
        <strain evidence="2">NBRC 1965</strain>
    </source>
</reference>
<protein>
    <submittedName>
        <fullName evidence="2">Unnamed protein product</fullName>
    </submittedName>
</protein>
<evidence type="ECO:0000256" key="1">
    <source>
        <dbReference type="SAM" id="MobiDB-lite"/>
    </source>
</evidence>
<dbReference type="Proteomes" id="UP001165063">
    <property type="component" value="Unassembled WGS sequence"/>
</dbReference>
<dbReference type="EMBL" id="BSXU01000243">
    <property type="protein sequence ID" value="GMG19950.1"/>
    <property type="molecule type" value="Genomic_DNA"/>
</dbReference>
<sequence>MYTEQQQQQQQQTAQSTPLLDFTQQESLSRDITIKEIKKDLNTATLASNPDLAPRKARLAILQLLCW</sequence>
<evidence type="ECO:0000313" key="2">
    <source>
        <dbReference type="EMBL" id="GMG19950.1"/>
    </source>
</evidence>
<dbReference type="AlphaFoldDB" id="A0A9W6YRH4"/>